<accession>A0A9Q0VEV2</accession>
<comment type="caution">
    <text evidence="1">The sequence shown here is derived from an EMBL/GenBank/DDBJ whole genome shotgun (WGS) entry which is preliminary data.</text>
</comment>
<evidence type="ECO:0000313" key="1">
    <source>
        <dbReference type="EMBL" id="KAJ6747108.1"/>
    </source>
</evidence>
<name>A0A9Q0VEV2_9ROSI</name>
<gene>
    <name evidence="1" type="ORF">OIU74_029555</name>
</gene>
<dbReference type="EMBL" id="JAPFFM010000009">
    <property type="protein sequence ID" value="KAJ6747108.1"/>
    <property type="molecule type" value="Genomic_DNA"/>
</dbReference>
<sequence length="118" mass="13607">MASLELDEVNFKWARFKIRTKPKPKVKHGNRESVDLWVAQVKRRGSVKPLRWPEQPARSRQDHAWIELGLTEALKAMGAEMSCGEWLKLFKSYTISDDTARVVYTLASCSKDILKCRS</sequence>
<reference evidence="1" key="2">
    <citation type="journal article" date="2023" name="Int. J. Mol. Sci.">
        <title>De Novo Assembly and Annotation of 11 Diverse Shrub Willow (Salix) Genomes Reveals Novel Gene Organization in Sex-Linked Regions.</title>
        <authorList>
            <person name="Hyden B."/>
            <person name="Feng K."/>
            <person name="Yates T.B."/>
            <person name="Jawdy S."/>
            <person name="Cereghino C."/>
            <person name="Smart L.B."/>
            <person name="Muchero W."/>
        </authorList>
    </citation>
    <scope>NUCLEOTIDE SEQUENCE</scope>
    <source>
        <tissue evidence="1">Shoot tip</tissue>
    </source>
</reference>
<proteinExistence type="predicted"/>
<organism evidence="1 2">
    <name type="scientific">Salix koriyanagi</name>
    <dbReference type="NCBI Taxonomy" id="2511006"/>
    <lineage>
        <taxon>Eukaryota</taxon>
        <taxon>Viridiplantae</taxon>
        <taxon>Streptophyta</taxon>
        <taxon>Embryophyta</taxon>
        <taxon>Tracheophyta</taxon>
        <taxon>Spermatophyta</taxon>
        <taxon>Magnoliopsida</taxon>
        <taxon>eudicotyledons</taxon>
        <taxon>Gunneridae</taxon>
        <taxon>Pentapetalae</taxon>
        <taxon>rosids</taxon>
        <taxon>fabids</taxon>
        <taxon>Malpighiales</taxon>
        <taxon>Salicaceae</taxon>
        <taxon>Saliceae</taxon>
        <taxon>Salix</taxon>
    </lineage>
</organism>
<keyword evidence="2" id="KW-1185">Reference proteome</keyword>
<reference evidence="1" key="1">
    <citation type="submission" date="2022-11" db="EMBL/GenBank/DDBJ databases">
        <authorList>
            <person name="Hyden B.L."/>
            <person name="Feng K."/>
            <person name="Yates T."/>
            <person name="Jawdy S."/>
            <person name="Smart L.B."/>
            <person name="Muchero W."/>
        </authorList>
    </citation>
    <scope>NUCLEOTIDE SEQUENCE</scope>
    <source>
        <tissue evidence="1">Shoot tip</tissue>
    </source>
</reference>
<protein>
    <submittedName>
        <fullName evidence="1">Uncharacterized protein</fullName>
    </submittedName>
</protein>
<evidence type="ECO:0000313" key="2">
    <source>
        <dbReference type="Proteomes" id="UP001151752"/>
    </source>
</evidence>
<dbReference type="Proteomes" id="UP001151752">
    <property type="component" value="Chromosome 6"/>
</dbReference>
<dbReference type="AlphaFoldDB" id="A0A9Q0VEV2"/>